<dbReference type="PANTHER" id="PTHR11008">
    <property type="entry name" value="PROTEIN TAKEOUT-LIKE PROTEIN"/>
    <property type="match status" value="1"/>
</dbReference>
<proteinExistence type="predicted"/>
<reference evidence="2" key="1">
    <citation type="submission" date="2025-08" db="UniProtKB">
        <authorList>
            <consortium name="RefSeq"/>
        </authorList>
    </citation>
    <scope>IDENTIFICATION</scope>
    <source>
        <tissue evidence="2">Whole body</tissue>
    </source>
</reference>
<evidence type="ECO:0000313" key="2">
    <source>
        <dbReference type="RefSeq" id="XP_017892810.1"/>
    </source>
</evidence>
<dbReference type="RefSeq" id="XP_017892810.1">
    <property type="nucleotide sequence ID" value="XM_018037321.2"/>
</dbReference>
<sequence length="230" mass="25833">MTCSSLSSYIHVCGRRNPKLGECITESVIALNEQLRVGIPELDIPPVEPLFIDTVELANIQNFKAIGRNITLFGLAKHIIHSVDIKFTDDGGTVYIDCEFPDVRLKALYDVEARILVPIKGKGPITINTKNVKANVKLNFKIVKRGGVDHIYFSSMTTMLTIKEFDVDFVAENFDKILQDAVTQALSSTHQEVLDVTKPNLEKAISERILKIGNQMCKHFTYDELLPDRE</sequence>
<accession>A0AAJ7JHD5</accession>
<dbReference type="SMART" id="SM00700">
    <property type="entry name" value="JHBP"/>
    <property type="match status" value="1"/>
</dbReference>
<organism evidence="1 2">
    <name type="scientific">Ceratina calcarata</name>
    <dbReference type="NCBI Taxonomy" id="156304"/>
    <lineage>
        <taxon>Eukaryota</taxon>
        <taxon>Metazoa</taxon>
        <taxon>Ecdysozoa</taxon>
        <taxon>Arthropoda</taxon>
        <taxon>Hexapoda</taxon>
        <taxon>Insecta</taxon>
        <taxon>Pterygota</taxon>
        <taxon>Neoptera</taxon>
        <taxon>Endopterygota</taxon>
        <taxon>Hymenoptera</taxon>
        <taxon>Apocrita</taxon>
        <taxon>Aculeata</taxon>
        <taxon>Apoidea</taxon>
        <taxon>Anthophila</taxon>
        <taxon>Apidae</taxon>
        <taxon>Ceratina</taxon>
        <taxon>Zadontomerus</taxon>
    </lineage>
</organism>
<dbReference type="GO" id="GO:0005615">
    <property type="term" value="C:extracellular space"/>
    <property type="evidence" value="ECO:0007669"/>
    <property type="project" value="TreeGrafter"/>
</dbReference>
<evidence type="ECO:0000313" key="1">
    <source>
        <dbReference type="Proteomes" id="UP000694925"/>
    </source>
</evidence>
<dbReference type="AlphaFoldDB" id="A0AAJ7JHD5"/>
<dbReference type="PANTHER" id="PTHR11008:SF39">
    <property type="entry name" value="CIRCADIAN CLOCK-CONTROLLED PROTEIN-LIKE PROTEIN"/>
    <property type="match status" value="1"/>
</dbReference>
<dbReference type="InterPro" id="IPR010562">
    <property type="entry name" value="Haemolymph_juvenile_hormone-bd"/>
</dbReference>
<dbReference type="InterPro" id="IPR038606">
    <property type="entry name" value="To_sf"/>
</dbReference>
<name>A0AAJ7JHD5_9HYME</name>
<dbReference type="GeneID" id="108632632"/>
<gene>
    <name evidence="2" type="primary">LOC108632632</name>
</gene>
<dbReference type="Pfam" id="PF06585">
    <property type="entry name" value="JHBP"/>
    <property type="match status" value="1"/>
</dbReference>
<dbReference type="Proteomes" id="UP000694925">
    <property type="component" value="Unplaced"/>
</dbReference>
<protein>
    <submittedName>
        <fullName evidence="2">Uncharacterized protein LOC108632632</fullName>
    </submittedName>
</protein>
<dbReference type="KEGG" id="ccal:108632632"/>
<keyword evidence="1" id="KW-1185">Reference proteome</keyword>
<dbReference type="Gene3D" id="3.15.10.30">
    <property type="entry name" value="Haemolymph juvenile hormone binding protein"/>
    <property type="match status" value="1"/>
</dbReference>